<protein>
    <recommendedName>
        <fullName evidence="3">Glabrous enhancer-binding protein-like DBD domain-containing protein</fullName>
    </recommendedName>
</protein>
<dbReference type="AlphaFoldDB" id="A0A6N2LG70"/>
<gene>
    <name evidence="4" type="ORF">SVIM_LOCUS219860</name>
</gene>
<organism evidence="4">
    <name type="scientific">Salix viminalis</name>
    <name type="common">Common osier</name>
    <name type="synonym">Basket willow</name>
    <dbReference type="NCBI Taxonomy" id="40686"/>
    <lineage>
        <taxon>Eukaryota</taxon>
        <taxon>Viridiplantae</taxon>
        <taxon>Streptophyta</taxon>
        <taxon>Embryophyta</taxon>
        <taxon>Tracheophyta</taxon>
        <taxon>Spermatophyta</taxon>
        <taxon>Magnoliopsida</taxon>
        <taxon>eudicotyledons</taxon>
        <taxon>Gunneridae</taxon>
        <taxon>Pentapetalae</taxon>
        <taxon>rosids</taxon>
        <taxon>fabids</taxon>
        <taxon>Malpighiales</taxon>
        <taxon>Salicaceae</taxon>
        <taxon>Saliceae</taxon>
        <taxon>Salix</taxon>
    </lineage>
</organism>
<evidence type="ECO:0000259" key="3">
    <source>
        <dbReference type="Pfam" id="PF04504"/>
    </source>
</evidence>
<evidence type="ECO:0000256" key="1">
    <source>
        <dbReference type="ARBA" id="ARBA00010820"/>
    </source>
</evidence>
<dbReference type="InterPro" id="IPR053932">
    <property type="entry name" value="GeBP-like_DBD"/>
</dbReference>
<feature type="region of interest" description="Disordered" evidence="2">
    <location>
        <begin position="1"/>
        <end position="34"/>
    </location>
</feature>
<dbReference type="Pfam" id="PF04504">
    <property type="entry name" value="GeBP-like_DBD"/>
    <property type="match status" value="1"/>
</dbReference>
<comment type="similarity">
    <text evidence="1">Belongs to the GeBP family.</text>
</comment>
<feature type="compositionally biased region" description="Low complexity" evidence="2">
    <location>
        <begin position="176"/>
        <end position="188"/>
    </location>
</feature>
<dbReference type="InterPro" id="IPR007592">
    <property type="entry name" value="GEBP"/>
</dbReference>
<accession>A0A6N2LG70</accession>
<sequence length="355" mass="39702">MDSTPVPQHLPFKPSSSSSSASKLPIKRKTPDSLHHHHLLSPKLENYSTTTNPDAFSTLDTNFESKPPPFKFHRIWSEPDEINFLQGLLSSSSQGLSFPKDLPFFYDRFSNSVSQPYTKSQLSEKLRRLRKKFRSTSSRLARNGFNYSLLSPHDRALFHLSKQLWSPEFDPSSPIGGNKSTGGNSNSNFDGNMSSARCDNDKRTKLDEDLVCNKGSILPIFGSPCANVNVSNELNDLESLDLDEFDDGYIVKMREGNVGWEVDKGVSGCGSVAVKSVAKNVLNVFDECLNEVKKVVLKERLDSSMEGKKEKDFQRRWREQRVAEFDVLALRGGIENTQPMKQVASDNSDSLGALT</sequence>
<evidence type="ECO:0000256" key="2">
    <source>
        <dbReference type="SAM" id="MobiDB-lite"/>
    </source>
</evidence>
<dbReference type="PANTHER" id="PTHR31662">
    <property type="entry name" value="BNAANNG10740D PROTEIN-RELATED"/>
    <property type="match status" value="1"/>
</dbReference>
<reference evidence="4" key="1">
    <citation type="submission" date="2019-03" db="EMBL/GenBank/DDBJ databases">
        <authorList>
            <person name="Mank J."/>
            <person name="Almeida P."/>
        </authorList>
    </citation>
    <scope>NUCLEOTIDE SEQUENCE</scope>
    <source>
        <strain evidence="4">78183</strain>
    </source>
</reference>
<feature type="region of interest" description="Disordered" evidence="2">
    <location>
        <begin position="169"/>
        <end position="196"/>
    </location>
</feature>
<feature type="domain" description="Glabrous enhancer-binding protein-like DBD" evidence="3">
    <location>
        <begin position="72"/>
        <end position="166"/>
    </location>
</feature>
<proteinExistence type="inferred from homology"/>
<dbReference type="EMBL" id="CAADRP010001530">
    <property type="protein sequence ID" value="VFU39519.1"/>
    <property type="molecule type" value="Genomic_DNA"/>
</dbReference>
<dbReference type="GO" id="GO:0006355">
    <property type="term" value="P:regulation of DNA-templated transcription"/>
    <property type="evidence" value="ECO:0007669"/>
    <property type="project" value="InterPro"/>
</dbReference>
<name>A0A6N2LG70_SALVM</name>
<evidence type="ECO:0000313" key="4">
    <source>
        <dbReference type="EMBL" id="VFU39519.1"/>
    </source>
</evidence>
<dbReference type="GO" id="GO:0005634">
    <property type="term" value="C:nucleus"/>
    <property type="evidence" value="ECO:0007669"/>
    <property type="project" value="TreeGrafter"/>
</dbReference>
<dbReference type="PANTHER" id="PTHR31662:SF8">
    <property type="entry name" value="EXPRESSED PROTEIN"/>
    <property type="match status" value="1"/>
</dbReference>